<dbReference type="SUPFAM" id="SSF55785">
    <property type="entry name" value="PYP-like sensor domain (PAS domain)"/>
    <property type="match status" value="4"/>
</dbReference>
<dbReference type="InterPro" id="IPR001610">
    <property type="entry name" value="PAC"/>
</dbReference>
<feature type="domain" description="PAS" evidence="6">
    <location>
        <begin position="325"/>
        <end position="396"/>
    </location>
</feature>
<evidence type="ECO:0000256" key="2">
    <source>
        <dbReference type="ARBA" id="ARBA00012438"/>
    </source>
</evidence>
<dbReference type="PANTHER" id="PTHR43304:SF1">
    <property type="entry name" value="PAC DOMAIN-CONTAINING PROTEIN"/>
    <property type="match status" value="1"/>
</dbReference>
<proteinExistence type="predicted"/>
<dbReference type="SMART" id="SM00091">
    <property type="entry name" value="PAS"/>
    <property type="match status" value="4"/>
</dbReference>
<evidence type="ECO:0000313" key="9">
    <source>
        <dbReference type="Proteomes" id="UP000316649"/>
    </source>
</evidence>
<dbReference type="EC" id="2.7.13.3" evidence="2"/>
<evidence type="ECO:0000259" key="7">
    <source>
        <dbReference type="PROSITE" id="PS50113"/>
    </source>
</evidence>
<organism evidence="8 9">
    <name type="scientific">Sedimenticola selenatireducens</name>
    <dbReference type="NCBI Taxonomy" id="191960"/>
    <lineage>
        <taxon>Bacteria</taxon>
        <taxon>Pseudomonadati</taxon>
        <taxon>Pseudomonadota</taxon>
        <taxon>Gammaproteobacteria</taxon>
        <taxon>Chromatiales</taxon>
        <taxon>Sedimenticolaceae</taxon>
        <taxon>Sedimenticola</taxon>
    </lineage>
</organism>
<dbReference type="CDD" id="cd00130">
    <property type="entry name" value="PAS"/>
    <property type="match status" value="4"/>
</dbReference>
<evidence type="ECO:0000256" key="1">
    <source>
        <dbReference type="ARBA" id="ARBA00000085"/>
    </source>
</evidence>
<feature type="domain" description="PAS" evidence="6">
    <location>
        <begin position="452"/>
        <end position="522"/>
    </location>
</feature>
<feature type="domain" description="PAS" evidence="6">
    <location>
        <begin position="222"/>
        <end position="269"/>
    </location>
</feature>
<dbReference type="Gene3D" id="3.30.565.10">
    <property type="entry name" value="Histidine kinase-like ATPase, C-terminal domain"/>
    <property type="match status" value="1"/>
</dbReference>
<dbReference type="SUPFAM" id="SSF55874">
    <property type="entry name" value="ATPase domain of HSP90 chaperone/DNA topoisomerase II/histidine kinase"/>
    <property type="match status" value="1"/>
</dbReference>
<dbReference type="InterPro" id="IPR000700">
    <property type="entry name" value="PAS-assoc_C"/>
</dbReference>
<keyword evidence="9" id="KW-1185">Reference proteome</keyword>
<dbReference type="InterPro" id="IPR013656">
    <property type="entry name" value="PAS_4"/>
</dbReference>
<reference evidence="8 9" key="1">
    <citation type="submission" date="2019-07" db="EMBL/GenBank/DDBJ databases">
        <title>The pathways for chlorine oxyanion respiration interact through the shared metabolite chlorate.</title>
        <authorList>
            <person name="Barnum T.P."/>
            <person name="Cheng Y."/>
            <person name="Hill K.A."/>
            <person name="Lucas L.N."/>
            <person name="Carlson H.K."/>
            <person name="Coates J.D."/>
        </authorList>
    </citation>
    <scope>NUCLEOTIDE SEQUENCE [LARGE SCALE GENOMIC DNA]</scope>
    <source>
        <strain evidence="8 9">BK-1</strain>
    </source>
</reference>
<dbReference type="Pfam" id="PF08448">
    <property type="entry name" value="PAS_4"/>
    <property type="match status" value="3"/>
</dbReference>
<dbReference type="AlphaFoldDB" id="A0A557SEP7"/>
<gene>
    <name evidence="8" type="ORF">FHP88_07650</name>
</gene>
<dbReference type="InterPro" id="IPR035965">
    <property type="entry name" value="PAS-like_dom_sf"/>
</dbReference>
<dbReference type="Gene3D" id="3.30.450.40">
    <property type="match status" value="1"/>
</dbReference>
<name>A0A557SEP7_9GAMM</name>
<dbReference type="InterPro" id="IPR036890">
    <property type="entry name" value="HATPase_C_sf"/>
</dbReference>
<dbReference type="Pfam" id="PF07568">
    <property type="entry name" value="HisKA_2"/>
    <property type="match status" value="1"/>
</dbReference>
<dbReference type="RefSeq" id="WP_144358444.1">
    <property type="nucleotide sequence ID" value="NZ_VMNH01000007.1"/>
</dbReference>
<dbReference type="NCBIfam" id="TIGR00229">
    <property type="entry name" value="sensory_box"/>
    <property type="match status" value="4"/>
</dbReference>
<dbReference type="GO" id="GO:0004673">
    <property type="term" value="F:protein histidine kinase activity"/>
    <property type="evidence" value="ECO:0007669"/>
    <property type="project" value="UniProtKB-EC"/>
</dbReference>
<accession>A0A557SEP7</accession>
<dbReference type="InterPro" id="IPR029016">
    <property type="entry name" value="GAF-like_dom_sf"/>
</dbReference>
<dbReference type="SUPFAM" id="SSF55781">
    <property type="entry name" value="GAF domain-like"/>
    <property type="match status" value="1"/>
</dbReference>
<evidence type="ECO:0000259" key="6">
    <source>
        <dbReference type="PROSITE" id="PS50112"/>
    </source>
</evidence>
<dbReference type="PANTHER" id="PTHR43304">
    <property type="entry name" value="PHYTOCHROME-LIKE PROTEIN CPH1"/>
    <property type="match status" value="1"/>
</dbReference>
<dbReference type="Pfam" id="PF08447">
    <property type="entry name" value="PAS_3"/>
    <property type="match status" value="1"/>
</dbReference>
<dbReference type="OrthoDB" id="9808408at2"/>
<dbReference type="InterPro" id="IPR003018">
    <property type="entry name" value="GAF"/>
</dbReference>
<dbReference type="Proteomes" id="UP000316649">
    <property type="component" value="Unassembled WGS sequence"/>
</dbReference>
<evidence type="ECO:0000256" key="4">
    <source>
        <dbReference type="ARBA" id="ARBA00022679"/>
    </source>
</evidence>
<dbReference type="SMART" id="SM00086">
    <property type="entry name" value="PAC"/>
    <property type="match status" value="4"/>
</dbReference>
<feature type="domain" description="PAC" evidence="7">
    <location>
        <begin position="399"/>
        <end position="451"/>
    </location>
</feature>
<dbReference type="PROSITE" id="PS50112">
    <property type="entry name" value="PAS"/>
    <property type="match status" value="4"/>
</dbReference>
<dbReference type="InterPro" id="IPR013655">
    <property type="entry name" value="PAS_fold_3"/>
</dbReference>
<evidence type="ECO:0000313" key="8">
    <source>
        <dbReference type="EMBL" id="TVO75864.1"/>
    </source>
</evidence>
<protein>
    <recommendedName>
        <fullName evidence="2">histidine kinase</fullName>
        <ecNumber evidence="2">2.7.13.3</ecNumber>
    </recommendedName>
</protein>
<dbReference type="Gene3D" id="3.30.450.20">
    <property type="entry name" value="PAS domain"/>
    <property type="match status" value="4"/>
</dbReference>
<feature type="domain" description="PAS" evidence="6">
    <location>
        <begin position="586"/>
        <end position="649"/>
    </location>
</feature>
<comment type="caution">
    <text evidence="8">The sequence shown here is derived from an EMBL/GenBank/DDBJ whole genome shotgun (WGS) entry which is preliminary data.</text>
</comment>
<keyword evidence="5" id="KW-0418">Kinase</keyword>
<dbReference type="Gene3D" id="2.10.70.100">
    <property type="match status" value="1"/>
</dbReference>
<dbReference type="InterPro" id="IPR011495">
    <property type="entry name" value="Sig_transdc_His_kin_sub2_dim/P"/>
</dbReference>
<keyword evidence="3" id="KW-0597">Phosphoprotein</keyword>
<evidence type="ECO:0000256" key="3">
    <source>
        <dbReference type="ARBA" id="ARBA00022553"/>
    </source>
</evidence>
<feature type="domain" description="PAC" evidence="7">
    <location>
        <begin position="526"/>
        <end position="578"/>
    </location>
</feature>
<dbReference type="InterPro" id="IPR000014">
    <property type="entry name" value="PAS"/>
</dbReference>
<sequence>MPKHQLLEEDNAISSSMAVQLKDQLNILAKANYRFNNNLAPEMMMRSLVTYGMELVAATAGAFNLYSKGMPALNEYCITGEWTSVQLPWISKSGRATGFATEQPKPSICNTCGKDSQIIPENQQALNIHARVAIPIVRSPEGEVLGWLELYNKANGLNFDDQDIAILEVLTASMATALEQYRVRQAYQNRQNTLDINVDRFIRSQQLANIGTWDWNIQTDDLYWSDRIGPLFGYPLGELETTYENFLMAVHPDDRTMVIDAINACINQEKGYQIEHRVVWPDGSVHWVLECGDVQRDQAGKPLHMLGVVKDITRRKAAEAALQTERDFAEVLINTAQAIVLVLDNDGNIVHFNPYMEEVSGYSLGEVKGRNWFESFLPKEDVQKIRELFNRAINDNPLHGNTIPIVTRRGELRTIDWYDKTLKNVEGNTVGLLVMGYDITQRLETEAALRESEDRFRNLVESASDWIWEIDQEGRYQYVSPHVQDILGYEPESLIGKSPFHLMPIEEAERIGAIFQEIIRHRSPINKLENINLHRSGRRVILETSGAPFFDSDGVLKGYRGIDRDITERKTAELALMEQTLRNKFILDNTHDGFVIVTLDGRLREVNDAYCKLVKYDRDTLLRMRIADLTVSGDPKEVERSIKKVMELGHYRFESSHRCSDGSIVDLDVSTNLAAVGEDWFIFAFVRDVTEHRINEQKRLLEVRAQRDTLVREVHHRIKNHLQGIISLLRNHITERPEIAEAMESAIGQVDSIAMIHGLQSRMQEGRIELAMLVGVICKAVGSLSSTTIQLDTSRLRMGVIIRPMDGVPVALIINELLQNALKHTPALSQKDITKVELYAEDSHVVLHLSNPSPVPLPDGFDLIKGTGLGTGLTLARDLLPHQGAGLSISWDGDQVITRLTLNSPVIALEEKE</sequence>
<feature type="domain" description="PAC" evidence="7">
    <location>
        <begin position="272"/>
        <end position="324"/>
    </location>
</feature>
<dbReference type="Pfam" id="PF13185">
    <property type="entry name" value="GAF_2"/>
    <property type="match status" value="1"/>
</dbReference>
<keyword evidence="4" id="KW-0808">Transferase</keyword>
<dbReference type="InterPro" id="IPR052162">
    <property type="entry name" value="Sensor_kinase/Photoreceptor"/>
</dbReference>
<comment type="catalytic activity">
    <reaction evidence="1">
        <text>ATP + protein L-histidine = ADP + protein N-phospho-L-histidine.</text>
        <dbReference type="EC" id="2.7.13.3"/>
    </reaction>
</comment>
<dbReference type="EMBL" id="VMNH01000007">
    <property type="protein sequence ID" value="TVO75864.1"/>
    <property type="molecule type" value="Genomic_DNA"/>
</dbReference>
<dbReference type="PROSITE" id="PS50113">
    <property type="entry name" value="PAC"/>
    <property type="match status" value="3"/>
</dbReference>
<evidence type="ECO:0000256" key="5">
    <source>
        <dbReference type="ARBA" id="ARBA00022777"/>
    </source>
</evidence>